<gene>
    <name evidence="1" type="ORF">Glove_406g93</name>
</gene>
<dbReference type="AlphaFoldDB" id="A0A397H3B5"/>
<name>A0A397H3B5_9GLOM</name>
<reference evidence="1 2" key="1">
    <citation type="submission" date="2018-08" db="EMBL/GenBank/DDBJ databases">
        <title>Genome and evolution of the arbuscular mycorrhizal fungus Diversispora epigaea (formerly Glomus versiforme) and its bacterial endosymbionts.</title>
        <authorList>
            <person name="Sun X."/>
            <person name="Fei Z."/>
            <person name="Harrison M."/>
        </authorList>
    </citation>
    <scope>NUCLEOTIDE SEQUENCE [LARGE SCALE GENOMIC DNA]</scope>
    <source>
        <strain evidence="1 2">IT104</strain>
    </source>
</reference>
<dbReference type="Proteomes" id="UP000266861">
    <property type="component" value="Unassembled WGS sequence"/>
</dbReference>
<accession>A0A397H3B5</accession>
<dbReference type="EMBL" id="PQFF01000361">
    <property type="protein sequence ID" value="RHZ56126.1"/>
    <property type="molecule type" value="Genomic_DNA"/>
</dbReference>
<evidence type="ECO:0000313" key="1">
    <source>
        <dbReference type="EMBL" id="RHZ56126.1"/>
    </source>
</evidence>
<keyword evidence="2" id="KW-1185">Reference proteome</keyword>
<protein>
    <submittedName>
        <fullName evidence="1">Uncharacterized protein</fullName>
    </submittedName>
</protein>
<dbReference type="OrthoDB" id="2431486at2759"/>
<organism evidence="1 2">
    <name type="scientific">Diversispora epigaea</name>
    <dbReference type="NCBI Taxonomy" id="1348612"/>
    <lineage>
        <taxon>Eukaryota</taxon>
        <taxon>Fungi</taxon>
        <taxon>Fungi incertae sedis</taxon>
        <taxon>Mucoromycota</taxon>
        <taxon>Glomeromycotina</taxon>
        <taxon>Glomeromycetes</taxon>
        <taxon>Diversisporales</taxon>
        <taxon>Diversisporaceae</taxon>
        <taxon>Diversispora</taxon>
    </lineage>
</organism>
<evidence type="ECO:0000313" key="2">
    <source>
        <dbReference type="Proteomes" id="UP000266861"/>
    </source>
</evidence>
<sequence>MPLFFWLLDTAIINSYLILKNSGENISRKEFQIKLIWDLIKSGIEDKDINPANKNQYITEKSELSSSEGHFPEW</sequence>
<proteinExistence type="predicted"/>
<comment type="caution">
    <text evidence="1">The sequence shown here is derived from an EMBL/GenBank/DDBJ whole genome shotgun (WGS) entry which is preliminary data.</text>
</comment>